<proteinExistence type="predicted"/>
<feature type="transmembrane region" description="Helical" evidence="6">
    <location>
        <begin position="171"/>
        <end position="193"/>
    </location>
</feature>
<dbReference type="PANTHER" id="PTHR42709">
    <property type="entry name" value="ALKALINE PHOSPHATASE LIKE PROTEIN"/>
    <property type="match status" value="1"/>
</dbReference>
<comment type="subcellular location">
    <subcellularLocation>
        <location evidence="1">Cell membrane</location>
        <topology evidence="1">Multi-pass membrane protein</topology>
    </subcellularLocation>
</comment>
<keyword evidence="9" id="KW-1185">Reference proteome</keyword>
<feature type="transmembrane region" description="Helical" evidence="6">
    <location>
        <begin position="140"/>
        <end position="159"/>
    </location>
</feature>
<evidence type="ECO:0000256" key="5">
    <source>
        <dbReference type="ARBA" id="ARBA00023136"/>
    </source>
</evidence>
<evidence type="ECO:0000256" key="6">
    <source>
        <dbReference type="SAM" id="Phobius"/>
    </source>
</evidence>
<evidence type="ECO:0000256" key="2">
    <source>
        <dbReference type="ARBA" id="ARBA00022475"/>
    </source>
</evidence>
<dbReference type="RefSeq" id="WP_179406155.1">
    <property type="nucleotide sequence ID" value="NZ_BMGF01000001.1"/>
</dbReference>
<dbReference type="PANTHER" id="PTHR42709:SF6">
    <property type="entry name" value="UNDECAPRENYL PHOSPHATE TRANSPORTER A"/>
    <property type="match status" value="1"/>
</dbReference>
<keyword evidence="5 6" id="KW-0472">Membrane</keyword>
<evidence type="ECO:0000256" key="4">
    <source>
        <dbReference type="ARBA" id="ARBA00022989"/>
    </source>
</evidence>
<organism evidence="8 9">
    <name type="scientific">Novosphingobium marinum</name>
    <dbReference type="NCBI Taxonomy" id="1514948"/>
    <lineage>
        <taxon>Bacteria</taxon>
        <taxon>Pseudomonadati</taxon>
        <taxon>Pseudomonadota</taxon>
        <taxon>Alphaproteobacteria</taxon>
        <taxon>Sphingomonadales</taxon>
        <taxon>Sphingomonadaceae</taxon>
        <taxon>Novosphingobium</taxon>
    </lineage>
</organism>
<dbReference type="InterPro" id="IPR032816">
    <property type="entry name" value="VTT_dom"/>
</dbReference>
<protein>
    <submittedName>
        <fullName evidence="8">Membrane protein DedA with SNARE-associated domain</fullName>
    </submittedName>
</protein>
<reference evidence="8 9" key="1">
    <citation type="submission" date="2020-07" db="EMBL/GenBank/DDBJ databases">
        <title>Genomic Encyclopedia of Type Strains, Phase IV (KMG-IV): sequencing the most valuable type-strain genomes for metagenomic binning, comparative biology and taxonomic classification.</title>
        <authorList>
            <person name="Goeker M."/>
        </authorList>
    </citation>
    <scope>NUCLEOTIDE SEQUENCE [LARGE SCALE GENOMIC DNA]</scope>
    <source>
        <strain evidence="8 9">DSM 29043</strain>
    </source>
</reference>
<evidence type="ECO:0000256" key="3">
    <source>
        <dbReference type="ARBA" id="ARBA00022692"/>
    </source>
</evidence>
<accession>A0A7Z0BSL0</accession>
<gene>
    <name evidence="8" type="ORF">FHS75_000524</name>
</gene>
<feature type="transmembrane region" description="Helical" evidence="6">
    <location>
        <begin position="12"/>
        <end position="30"/>
    </location>
</feature>
<dbReference type="AlphaFoldDB" id="A0A7Z0BSL0"/>
<evidence type="ECO:0000313" key="8">
    <source>
        <dbReference type="EMBL" id="NYH94219.1"/>
    </source>
</evidence>
<feature type="transmembrane region" description="Helical" evidence="6">
    <location>
        <begin position="50"/>
        <end position="69"/>
    </location>
</feature>
<evidence type="ECO:0000259" key="7">
    <source>
        <dbReference type="Pfam" id="PF09335"/>
    </source>
</evidence>
<dbReference type="Proteomes" id="UP000522081">
    <property type="component" value="Unassembled WGS sequence"/>
</dbReference>
<keyword evidence="2" id="KW-1003">Cell membrane</keyword>
<sequence>MDKWILAVIEGGGYWGIVFLMALENIIPPIPSEVIMGFGGVAVSRGAMDFWPLLLAGTVGTVIGNYAWYWAGHMWGYERTGPFIDRWGRWLTIEWEDVERASRFFRNHGHWVVFFMRFSPFLRTIISLPAGLSHMGRTRFLIFTAAGATVWNVILIKAGEWLGDKLAEAQHWLGWGTAAFLVISVALYIWRVLSWKPRDQRRSRG</sequence>
<evidence type="ECO:0000256" key="1">
    <source>
        <dbReference type="ARBA" id="ARBA00004651"/>
    </source>
</evidence>
<name>A0A7Z0BSL0_9SPHN</name>
<evidence type="ECO:0000313" key="9">
    <source>
        <dbReference type="Proteomes" id="UP000522081"/>
    </source>
</evidence>
<dbReference type="InterPro" id="IPR051311">
    <property type="entry name" value="DedA_domain"/>
</dbReference>
<keyword evidence="4 6" id="KW-1133">Transmembrane helix</keyword>
<dbReference type="EMBL" id="JACBZF010000001">
    <property type="protein sequence ID" value="NYH94219.1"/>
    <property type="molecule type" value="Genomic_DNA"/>
</dbReference>
<dbReference type="GO" id="GO:0005886">
    <property type="term" value="C:plasma membrane"/>
    <property type="evidence" value="ECO:0007669"/>
    <property type="project" value="UniProtKB-SubCell"/>
</dbReference>
<dbReference type="Pfam" id="PF09335">
    <property type="entry name" value="VTT_dom"/>
    <property type="match status" value="1"/>
</dbReference>
<feature type="domain" description="VTT" evidence="7">
    <location>
        <begin position="30"/>
        <end position="159"/>
    </location>
</feature>
<keyword evidence="3 6" id="KW-0812">Transmembrane</keyword>
<comment type="caution">
    <text evidence="8">The sequence shown here is derived from an EMBL/GenBank/DDBJ whole genome shotgun (WGS) entry which is preliminary data.</text>
</comment>